<evidence type="ECO:0000313" key="4">
    <source>
        <dbReference type="Proteomes" id="UP000295453"/>
    </source>
</evidence>
<dbReference type="Proteomes" id="UP000295453">
    <property type="component" value="Unassembled WGS sequence"/>
</dbReference>
<evidence type="ECO:0000256" key="1">
    <source>
        <dbReference type="SAM" id="Phobius"/>
    </source>
</evidence>
<keyword evidence="4" id="KW-1185">Reference proteome</keyword>
<protein>
    <recommendedName>
        <fullName evidence="2">Putative Flp pilus-assembly TadG-like N-terminal domain-containing protein</fullName>
    </recommendedName>
</protein>
<dbReference type="NCBIfam" id="TIGR03816">
    <property type="entry name" value="tadE_like_DECH"/>
    <property type="match status" value="1"/>
</dbReference>
<dbReference type="EMBL" id="SJZJ01000007">
    <property type="protein sequence ID" value="TCJ29899.1"/>
    <property type="molecule type" value="Genomic_DNA"/>
</dbReference>
<evidence type="ECO:0000259" key="2">
    <source>
        <dbReference type="Pfam" id="PF13400"/>
    </source>
</evidence>
<sequence>MQPQRPSSKALAVSDRSDRGTATVAVVSFVGVVLVVALAGATILGAAVAHRRAQAAADLAALSGATTRQQGGDACRAAADVARANGAVLDVCREVADDLQVTVSVALPHAVPGLGHVSARARAGPS</sequence>
<reference evidence="3 4" key="1">
    <citation type="submission" date="2019-03" db="EMBL/GenBank/DDBJ databases">
        <authorList>
            <person name="Kim M.K.M."/>
        </authorList>
    </citation>
    <scope>NUCLEOTIDE SEQUENCE [LARGE SCALE GENOMIC DNA]</scope>
    <source>
        <strain evidence="3 4">18JY15-6</strain>
    </source>
</reference>
<name>A0A4R1CFL5_9ACTN</name>
<dbReference type="InterPro" id="IPR028087">
    <property type="entry name" value="Tad_N"/>
</dbReference>
<keyword evidence="1" id="KW-0812">Transmembrane</keyword>
<keyword evidence="1" id="KW-0472">Membrane</keyword>
<comment type="caution">
    <text evidence="3">The sequence shown here is derived from an EMBL/GenBank/DDBJ whole genome shotgun (WGS) entry which is preliminary data.</text>
</comment>
<dbReference type="InterPro" id="IPR021202">
    <property type="entry name" value="Rv3654c-like"/>
</dbReference>
<proteinExistence type="predicted"/>
<organism evidence="3 4">
    <name type="scientific">Nocardioides jejuensis</name>
    <dbReference type="NCBI Taxonomy" id="2502782"/>
    <lineage>
        <taxon>Bacteria</taxon>
        <taxon>Bacillati</taxon>
        <taxon>Actinomycetota</taxon>
        <taxon>Actinomycetes</taxon>
        <taxon>Propionibacteriales</taxon>
        <taxon>Nocardioidaceae</taxon>
        <taxon>Nocardioides</taxon>
    </lineage>
</organism>
<keyword evidence="1" id="KW-1133">Transmembrane helix</keyword>
<feature type="transmembrane region" description="Helical" evidence="1">
    <location>
        <begin position="20"/>
        <end position="44"/>
    </location>
</feature>
<dbReference type="Pfam" id="PF13400">
    <property type="entry name" value="Tad"/>
    <property type="match status" value="1"/>
</dbReference>
<evidence type="ECO:0000313" key="3">
    <source>
        <dbReference type="EMBL" id="TCJ29899.1"/>
    </source>
</evidence>
<dbReference type="AlphaFoldDB" id="A0A4R1CFL5"/>
<accession>A0A4R1CFL5</accession>
<feature type="domain" description="Putative Flp pilus-assembly TadG-like N-terminal" evidence="2">
    <location>
        <begin position="20"/>
        <end position="66"/>
    </location>
</feature>
<gene>
    <name evidence="3" type="ORF">EPD65_06265</name>
</gene>